<dbReference type="PROSITE" id="PS50082">
    <property type="entry name" value="WD_REPEATS_2"/>
    <property type="match status" value="2"/>
</dbReference>
<dbReference type="Gene3D" id="2.130.10.10">
    <property type="entry name" value="YVTN repeat-like/Quinoprotein amine dehydrogenase"/>
    <property type="match status" value="2"/>
</dbReference>
<dbReference type="InterPro" id="IPR036322">
    <property type="entry name" value="WD40_repeat_dom_sf"/>
</dbReference>
<dbReference type="AlphaFoldDB" id="A0A023GLN9"/>
<dbReference type="PROSITE" id="PS00678">
    <property type="entry name" value="WD_REPEATS_1"/>
    <property type="match status" value="1"/>
</dbReference>
<accession>A0A023GLN9</accession>
<feature type="repeat" description="WD" evidence="4">
    <location>
        <begin position="153"/>
        <end position="188"/>
    </location>
</feature>
<dbReference type="PANTHER" id="PTHR44411:SF1">
    <property type="entry name" value="THO COMPLEX SUBUNIT 6 HOMOLOG"/>
    <property type="match status" value="1"/>
</dbReference>
<dbReference type="InterPro" id="IPR015943">
    <property type="entry name" value="WD40/YVTN_repeat-like_dom_sf"/>
</dbReference>
<dbReference type="EMBL" id="GBBM01001683">
    <property type="protein sequence ID" value="JAC33735.1"/>
    <property type="molecule type" value="mRNA"/>
</dbReference>
<dbReference type="PROSITE" id="PS50294">
    <property type="entry name" value="WD_REPEATS_REGION"/>
    <property type="match status" value="1"/>
</dbReference>
<sequence>MTNLRKYYTVIYAQCFSPCNKYLVAASNYGEIAVFAVSHFLSVEEDGENLQRDPFYKFAAHSGSIFAMVMSEDFLISGGNGEIFAWNWDKLKKKNAEKCWALSIPQGESIVQPEVNALVLSGRDSEQKLLIAGCGDNKIYVWDIETRMLLSTLDRHADYIHDLALASNNTQLYSAGEDGAVLSWDTRTLRREVFHIEPFKHEELQRPRFGKWIGCVALEAGDEWLVCGGGPSLCIWHIPMLSPATRLIDLARPAHVAHFYDDMVMAGGGEPNLYHWTFSGDLKAKIETSASSLYSIAFQLDPPQKGLCVAGSSYKIEVCTNFLYRDFSLNF</sequence>
<proteinExistence type="evidence at transcript level"/>
<name>A0A023GLN9_AMBTT</name>
<dbReference type="GO" id="GO:0006406">
    <property type="term" value="P:mRNA export from nucleus"/>
    <property type="evidence" value="ECO:0007669"/>
    <property type="project" value="TreeGrafter"/>
</dbReference>
<dbReference type="GO" id="GO:0000347">
    <property type="term" value="C:THO complex"/>
    <property type="evidence" value="ECO:0007669"/>
    <property type="project" value="TreeGrafter"/>
</dbReference>
<feature type="repeat" description="WD" evidence="4">
    <location>
        <begin position="129"/>
        <end position="152"/>
    </location>
</feature>
<evidence type="ECO:0000256" key="4">
    <source>
        <dbReference type="PROSITE-ProRule" id="PRU00221"/>
    </source>
</evidence>
<dbReference type="SUPFAM" id="SSF50978">
    <property type="entry name" value="WD40 repeat-like"/>
    <property type="match status" value="1"/>
</dbReference>
<organism evidence="5">
    <name type="scientific">Amblyomma triste</name>
    <name type="common">Neotropical tick</name>
    <dbReference type="NCBI Taxonomy" id="251400"/>
    <lineage>
        <taxon>Eukaryota</taxon>
        <taxon>Metazoa</taxon>
        <taxon>Ecdysozoa</taxon>
        <taxon>Arthropoda</taxon>
        <taxon>Chelicerata</taxon>
        <taxon>Arachnida</taxon>
        <taxon>Acari</taxon>
        <taxon>Parasitiformes</taxon>
        <taxon>Ixodida</taxon>
        <taxon>Ixodoidea</taxon>
        <taxon>Ixodidae</taxon>
        <taxon>Amblyomminae</taxon>
        <taxon>Amblyomma</taxon>
    </lineage>
</organism>
<reference evidence="5" key="1">
    <citation type="submission" date="2014-03" db="EMBL/GenBank/DDBJ databases">
        <title>The sialotranscriptome of Amblyomma triste, Amblyomma parvum and Amblyomma cajennense ticks, uncovered by 454-based RNA-seq.</title>
        <authorList>
            <person name="Garcia G.R."/>
            <person name="Gardinassi L.G."/>
            <person name="Ribeiro J.M."/>
            <person name="Anatriello E."/>
            <person name="Ferreira B.R."/>
            <person name="Moreira H.N."/>
            <person name="Mafra C."/>
            <person name="Olegario M.M."/>
            <person name="Szabo P.J."/>
            <person name="Miranda-Santos I.K."/>
            <person name="Maruyama S.R."/>
        </authorList>
    </citation>
    <scope>NUCLEOTIDE SEQUENCE</scope>
    <source>
        <strain evidence="5">Mato Grasso do Sul</strain>
        <tissue evidence="5">Salivary glands</tissue>
    </source>
</reference>
<dbReference type="GO" id="GO:0000346">
    <property type="term" value="C:transcription export complex"/>
    <property type="evidence" value="ECO:0007669"/>
    <property type="project" value="TreeGrafter"/>
</dbReference>
<dbReference type="InterPro" id="IPR019775">
    <property type="entry name" value="WD40_repeat_CS"/>
</dbReference>
<keyword evidence="2 4" id="KW-0853">WD repeat</keyword>
<dbReference type="Pfam" id="PF00400">
    <property type="entry name" value="WD40"/>
    <property type="match status" value="1"/>
</dbReference>
<dbReference type="SMART" id="SM00320">
    <property type="entry name" value="WD40"/>
    <property type="match status" value="4"/>
</dbReference>
<keyword evidence="3" id="KW-0677">Repeat</keyword>
<dbReference type="InterPro" id="IPR001680">
    <property type="entry name" value="WD40_rpt"/>
</dbReference>
<protein>
    <submittedName>
        <fullName evidence="5">Putative tho complex 6 protein</fullName>
    </submittedName>
</protein>
<evidence type="ECO:0000256" key="2">
    <source>
        <dbReference type="ARBA" id="ARBA00022574"/>
    </source>
</evidence>
<dbReference type="InterPro" id="IPR042626">
    <property type="entry name" value="THOC6"/>
</dbReference>
<comment type="similarity">
    <text evidence="1">Belongs to the WD repeat THOC6 family.</text>
</comment>
<evidence type="ECO:0000256" key="1">
    <source>
        <dbReference type="ARBA" id="ARBA00009728"/>
    </source>
</evidence>
<dbReference type="PANTHER" id="PTHR44411">
    <property type="entry name" value="THO COMPLEX SUBUNIT 6 HOMOLOG"/>
    <property type="match status" value="1"/>
</dbReference>
<evidence type="ECO:0000256" key="3">
    <source>
        <dbReference type="ARBA" id="ARBA00022737"/>
    </source>
</evidence>
<evidence type="ECO:0000313" key="5">
    <source>
        <dbReference type="EMBL" id="JAC33735.1"/>
    </source>
</evidence>